<dbReference type="GO" id="GO:0022857">
    <property type="term" value="F:transmembrane transporter activity"/>
    <property type="evidence" value="ECO:0007669"/>
    <property type="project" value="TreeGrafter"/>
</dbReference>
<feature type="transmembrane region" description="Helical" evidence="9">
    <location>
        <begin position="53"/>
        <end position="78"/>
    </location>
</feature>
<keyword evidence="5 9" id="KW-0812">Transmembrane</keyword>
<keyword evidence="2" id="KW-0813">Transport</keyword>
<dbReference type="InterPro" id="IPR007387">
    <property type="entry name" value="TRAP_DctQ"/>
</dbReference>
<evidence type="ECO:0000256" key="3">
    <source>
        <dbReference type="ARBA" id="ARBA00022475"/>
    </source>
</evidence>
<evidence type="ECO:0000313" key="11">
    <source>
        <dbReference type="EMBL" id="HIX52906.1"/>
    </source>
</evidence>
<dbReference type="GO" id="GO:0005886">
    <property type="term" value="C:plasma membrane"/>
    <property type="evidence" value="ECO:0007669"/>
    <property type="project" value="UniProtKB-SubCell"/>
</dbReference>
<gene>
    <name evidence="11" type="ORF">IAA28_08900</name>
</gene>
<keyword evidence="7 9" id="KW-0472">Membrane</keyword>
<evidence type="ECO:0000256" key="6">
    <source>
        <dbReference type="ARBA" id="ARBA00022989"/>
    </source>
</evidence>
<dbReference type="EMBL" id="DXEU01000159">
    <property type="protein sequence ID" value="HIX52906.1"/>
    <property type="molecule type" value="Genomic_DNA"/>
</dbReference>
<feature type="transmembrane region" description="Helical" evidence="9">
    <location>
        <begin position="90"/>
        <end position="110"/>
    </location>
</feature>
<evidence type="ECO:0000256" key="4">
    <source>
        <dbReference type="ARBA" id="ARBA00022519"/>
    </source>
</evidence>
<proteinExistence type="inferred from homology"/>
<evidence type="ECO:0000256" key="2">
    <source>
        <dbReference type="ARBA" id="ARBA00022448"/>
    </source>
</evidence>
<evidence type="ECO:0000256" key="7">
    <source>
        <dbReference type="ARBA" id="ARBA00023136"/>
    </source>
</evidence>
<name>A0A9D1W5M7_9FIRM</name>
<dbReference type="Pfam" id="PF04290">
    <property type="entry name" value="DctQ"/>
    <property type="match status" value="1"/>
</dbReference>
<feature type="domain" description="Tripartite ATP-independent periplasmic transporters DctQ component" evidence="10">
    <location>
        <begin position="27"/>
        <end position="146"/>
    </location>
</feature>
<keyword evidence="3" id="KW-1003">Cell membrane</keyword>
<sequence>MKDAVKRIDRAINGLLGIAVIAMLAVMSAVVFAQVVFRLVHASIPWSEELSKYLLIWCTFLGSALGVRKGSLVGLELLFMILPKKAIKPLTAVINLAAAVLLVFLMVIGFRTAAQVWAQTTPILKMSMGLMYASIPVGALFMLINTGISTYLNFCEEDEKE</sequence>
<reference evidence="11" key="1">
    <citation type="journal article" date="2021" name="PeerJ">
        <title>Extensive microbial diversity within the chicken gut microbiome revealed by metagenomics and culture.</title>
        <authorList>
            <person name="Gilroy R."/>
            <person name="Ravi A."/>
            <person name="Getino M."/>
            <person name="Pursley I."/>
            <person name="Horton D.L."/>
            <person name="Alikhan N.F."/>
            <person name="Baker D."/>
            <person name="Gharbi K."/>
            <person name="Hall N."/>
            <person name="Watson M."/>
            <person name="Adriaenssens E.M."/>
            <person name="Foster-Nyarko E."/>
            <person name="Jarju S."/>
            <person name="Secka A."/>
            <person name="Antonio M."/>
            <person name="Oren A."/>
            <person name="Chaudhuri R.R."/>
            <person name="La Ragione R."/>
            <person name="Hildebrand F."/>
            <person name="Pallen M.J."/>
        </authorList>
    </citation>
    <scope>NUCLEOTIDE SEQUENCE</scope>
    <source>
        <strain evidence="11">ChiGjej4B4-12881</strain>
    </source>
</reference>
<feature type="transmembrane region" description="Helical" evidence="9">
    <location>
        <begin position="130"/>
        <end position="154"/>
    </location>
</feature>
<dbReference type="InterPro" id="IPR055348">
    <property type="entry name" value="DctQ"/>
</dbReference>
<feature type="transmembrane region" description="Helical" evidence="9">
    <location>
        <begin position="12"/>
        <end position="33"/>
    </location>
</feature>
<dbReference type="PANTHER" id="PTHR35011:SF2">
    <property type="entry name" value="2,3-DIKETO-L-GULONATE TRAP TRANSPORTER SMALL PERMEASE PROTEIN YIAM"/>
    <property type="match status" value="1"/>
</dbReference>
<dbReference type="AlphaFoldDB" id="A0A9D1W5M7"/>
<keyword evidence="4" id="KW-0997">Cell inner membrane</keyword>
<evidence type="ECO:0000259" key="10">
    <source>
        <dbReference type="Pfam" id="PF04290"/>
    </source>
</evidence>
<comment type="caution">
    <text evidence="11">The sequence shown here is derived from an EMBL/GenBank/DDBJ whole genome shotgun (WGS) entry which is preliminary data.</text>
</comment>
<dbReference type="GO" id="GO:0015740">
    <property type="term" value="P:C4-dicarboxylate transport"/>
    <property type="evidence" value="ECO:0007669"/>
    <property type="project" value="TreeGrafter"/>
</dbReference>
<organism evidence="11 12">
    <name type="scientific">Candidatus Lachnoclostridium stercoripullorum</name>
    <dbReference type="NCBI Taxonomy" id="2838635"/>
    <lineage>
        <taxon>Bacteria</taxon>
        <taxon>Bacillati</taxon>
        <taxon>Bacillota</taxon>
        <taxon>Clostridia</taxon>
        <taxon>Lachnospirales</taxon>
        <taxon>Lachnospiraceae</taxon>
    </lineage>
</organism>
<evidence type="ECO:0000313" key="12">
    <source>
        <dbReference type="Proteomes" id="UP000886780"/>
    </source>
</evidence>
<comment type="similarity">
    <text evidence="8">Belongs to the TRAP transporter small permease family.</text>
</comment>
<comment type="subcellular location">
    <subcellularLocation>
        <location evidence="1">Cell inner membrane</location>
        <topology evidence="1">Multi-pass membrane protein</topology>
    </subcellularLocation>
</comment>
<evidence type="ECO:0000256" key="1">
    <source>
        <dbReference type="ARBA" id="ARBA00004429"/>
    </source>
</evidence>
<evidence type="ECO:0000256" key="5">
    <source>
        <dbReference type="ARBA" id="ARBA00022692"/>
    </source>
</evidence>
<keyword evidence="6 9" id="KW-1133">Transmembrane helix</keyword>
<dbReference type="Proteomes" id="UP000886780">
    <property type="component" value="Unassembled WGS sequence"/>
</dbReference>
<evidence type="ECO:0000256" key="9">
    <source>
        <dbReference type="SAM" id="Phobius"/>
    </source>
</evidence>
<protein>
    <submittedName>
        <fullName evidence="11">TRAP transporter small permease</fullName>
    </submittedName>
</protein>
<dbReference type="PANTHER" id="PTHR35011">
    <property type="entry name" value="2,3-DIKETO-L-GULONATE TRAP TRANSPORTER SMALL PERMEASE PROTEIN YIAM"/>
    <property type="match status" value="1"/>
</dbReference>
<accession>A0A9D1W5M7</accession>
<evidence type="ECO:0000256" key="8">
    <source>
        <dbReference type="ARBA" id="ARBA00038436"/>
    </source>
</evidence>
<reference evidence="11" key="2">
    <citation type="submission" date="2021-04" db="EMBL/GenBank/DDBJ databases">
        <authorList>
            <person name="Gilroy R."/>
        </authorList>
    </citation>
    <scope>NUCLEOTIDE SEQUENCE</scope>
    <source>
        <strain evidence="11">ChiGjej4B4-12881</strain>
    </source>
</reference>